<dbReference type="PANTHER" id="PTHR46910:SF37">
    <property type="entry name" value="ZN(II)2CYS6 TRANSCRIPTION FACTOR (EUROFUNG)"/>
    <property type="match status" value="1"/>
</dbReference>
<sequence>MDAPYLSNAVGFINVAGTMADVFDKPVGYMASRIRNAIKELGTTPQVEAAAALVRSNKMKLPPFFGDKSMHMITYSNWTKTDLFNVDFSSVVKTKDSGNKQPRGRPVYIQNNQAGFGLPNAFVITGLSMSPKRACDMCYRRKIQCLIPEAGVPCDWCRHHDSECTFNREAPRKSKQNRLKLTDVHDLYQRIQHLESALAQATAQPLGRDDALNFVTPTSCSVETPASSATPAATELTPASHSVRETEFPGLRQSPSSVTSIPTSDFPCFASHIGPNWFFRGIHAFSEEGRQWISSRTGQNVDLRKLRLFTSNYAPSTSFSSAFPGVSSLPDKQVLRELASSFFMSPLWLSFPVIDRFSFDETLDIAYGMPNDRPSSPTQLAALASVLGILSLMSHCKDLGNGYSDIDANGCANKARQLLISLTGHYSVTILECLLALYTHSTLDGHWQEAGFYLPLACSTVSALGGHTSASNNTPDDGTTLSAKKRLHLRNLFWICYIADKDLALRTGRPPLLSAVFCDMSILTDYDQHYAYLRSFEEPVDRPISVGDGPVPHFSSDLVLSQTKEKVYRLLYSPAVSEAKDTTLLLHIRESDEEIERWRLSIPLDFRPALSASPQTLLATSQTNPRQYTKCFALQLEYLHMMTFVHTTVRKYDADDSQIDGPLDLHSVIHSSYDLSLEAGRSILRCLSLFLSNMPPWSLWSCIHHATNAAISLFLDMVIHPYSPNGSLDLELLISAANTIKSLANRVRTSVEADRVHETGDFFMWLMWLGSCAIAKAKEASLNLAS</sequence>
<evidence type="ECO:0000313" key="10">
    <source>
        <dbReference type="Proteomes" id="UP001152533"/>
    </source>
</evidence>
<evidence type="ECO:0000256" key="6">
    <source>
        <dbReference type="ARBA" id="ARBA00023242"/>
    </source>
</evidence>
<evidence type="ECO:0000259" key="8">
    <source>
        <dbReference type="PROSITE" id="PS50048"/>
    </source>
</evidence>
<organism evidence="9 10">
    <name type="scientific">Colletotrichum noveboracense</name>
    <dbReference type="NCBI Taxonomy" id="2664923"/>
    <lineage>
        <taxon>Eukaryota</taxon>
        <taxon>Fungi</taxon>
        <taxon>Dikarya</taxon>
        <taxon>Ascomycota</taxon>
        <taxon>Pezizomycotina</taxon>
        <taxon>Sordariomycetes</taxon>
        <taxon>Hypocreomycetidae</taxon>
        <taxon>Glomerellales</taxon>
        <taxon>Glomerellaceae</taxon>
        <taxon>Colletotrichum</taxon>
        <taxon>Colletotrichum gloeosporioides species complex</taxon>
    </lineage>
</organism>
<reference evidence="9" key="1">
    <citation type="submission" date="2022-08" db="EMBL/GenBank/DDBJ databases">
        <authorList>
            <person name="Giroux E."/>
            <person name="Giroux E."/>
        </authorList>
    </citation>
    <scope>NUCLEOTIDE SEQUENCE</scope>
    <source>
        <strain evidence="9">H1091258</strain>
    </source>
</reference>
<keyword evidence="5" id="KW-0804">Transcription</keyword>
<dbReference type="InterPro" id="IPR001138">
    <property type="entry name" value="Zn2Cys6_DnaBD"/>
</dbReference>
<dbReference type="InterPro" id="IPR007219">
    <property type="entry name" value="XnlR_reg_dom"/>
</dbReference>
<dbReference type="Gene3D" id="4.10.240.10">
    <property type="entry name" value="Zn(2)-C6 fungal-type DNA-binding domain"/>
    <property type="match status" value="1"/>
</dbReference>
<dbReference type="GO" id="GO:0003677">
    <property type="term" value="F:DNA binding"/>
    <property type="evidence" value="ECO:0007669"/>
    <property type="project" value="UniProtKB-KW"/>
</dbReference>
<dbReference type="SUPFAM" id="SSF57701">
    <property type="entry name" value="Zn2/Cys6 DNA-binding domain"/>
    <property type="match status" value="1"/>
</dbReference>
<keyword evidence="10" id="KW-1185">Reference proteome</keyword>
<dbReference type="InterPro" id="IPR036864">
    <property type="entry name" value="Zn2-C6_fun-type_DNA-bd_sf"/>
</dbReference>
<dbReference type="SMART" id="SM00906">
    <property type="entry name" value="Fungal_trans"/>
    <property type="match status" value="1"/>
</dbReference>
<dbReference type="GO" id="GO:0006351">
    <property type="term" value="P:DNA-templated transcription"/>
    <property type="evidence" value="ECO:0007669"/>
    <property type="project" value="InterPro"/>
</dbReference>
<keyword evidence="3" id="KW-0805">Transcription regulation</keyword>
<keyword evidence="2" id="KW-0479">Metal-binding</keyword>
<dbReference type="PANTHER" id="PTHR46910">
    <property type="entry name" value="TRANSCRIPTION FACTOR PDR1"/>
    <property type="match status" value="1"/>
</dbReference>
<dbReference type="InterPro" id="IPR023213">
    <property type="entry name" value="CAT-like_dom_sf"/>
</dbReference>
<dbReference type="Proteomes" id="UP001152533">
    <property type="component" value="Unassembled WGS sequence"/>
</dbReference>
<dbReference type="InterPro" id="IPR050987">
    <property type="entry name" value="AtrR-like"/>
</dbReference>
<dbReference type="CDD" id="cd00067">
    <property type="entry name" value="GAL4"/>
    <property type="match status" value="1"/>
</dbReference>
<evidence type="ECO:0000256" key="3">
    <source>
        <dbReference type="ARBA" id="ARBA00023015"/>
    </source>
</evidence>
<keyword evidence="6" id="KW-0539">Nucleus</keyword>
<dbReference type="GO" id="GO:0000981">
    <property type="term" value="F:DNA-binding transcription factor activity, RNA polymerase II-specific"/>
    <property type="evidence" value="ECO:0007669"/>
    <property type="project" value="InterPro"/>
</dbReference>
<gene>
    <name evidence="9" type="ORF">CGXH109_LOCUS52062</name>
</gene>
<dbReference type="CDD" id="cd12148">
    <property type="entry name" value="fungal_TF_MHR"/>
    <property type="match status" value="1"/>
</dbReference>
<evidence type="ECO:0000256" key="1">
    <source>
        <dbReference type="ARBA" id="ARBA00004123"/>
    </source>
</evidence>
<evidence type="ECO:0000256" key="7">
    <source>
        <dbReference type="SAM" id="MobiDB-lite"/>
    </source>
</evidence>
<dbReference type="GO" id="GO:0005634">
    <property type="term" value="C:nucleus"/>
    <property type="evidence" value="ECO:0007669"/>
    <property type="project" value="UniProtKB-SubCell"/>
</dbReference>
<dbReference type="EMBL" id="CAMGZC010000302">
    <property type="protein sequence ID" value="CAI0646136.1"/>
    <property type="molecule type" value="Genomic_DNA"/>
</dbReference>
<comment type="caution">
    <text evidence="9">The sequence shown here is derived from an EMBL/GenBank/DDBJ whole genome shotgun (WGS) entry which is preliminary data.</text>
</comment>
<accession>A0A9W4RRU4</accession>
<proteinExistence type="predicted"/>
<dbReference type="AlphaFoldDB" id="A0A9W4RRU4"/>
<dbReference type="Gene3D" id="3.30.559.10">
    <property type="entry name" value="Chloramphenicol acetyltransferase-like domain"/>
    <property type="match status" value="1"/>
</dbReference>
<dbReference type="GO" id="GO:0008270">
    <property type="term" value="F:zinc ion binding"/>
    <property type="evidence" value="ECO:0007669"/>
    <property type="project" value="InterPro"/>
</dbReference>
<evidence type="ECO:0000256" key="4">
    <source>
        <dbReference type="ARBA" id="ARBA00023125"/>
    </source>
</evidence>
<comment type="subcellular location">
    <subcellularLocation>
        <location evidence="1">Nucleus</location>
    </subcellularLocation>
</comment>
<evidence type="ECO:0000256" key="2">
    <source>
        <dbReference type="ARBA" id="ARBA00022723"/>
    </source>
</evidence>
<evidence type="ECO:0000313" key="9">
    <source>
        <dbReference type="EMBL" id="CAI0646136.1"/>
    </source>
</evidence>
<feature type="region of interest" description="Disordered" evidence="7">
    <location>
        <begin position="225"/>
        <end position="256"/>
    </location>
</feature>
<dbReference type="Pfam" id="PF04082">
    <property type="entry name" value="Fungal_trans"/>
    <property type="match status" value="1"/>
</dbReference>
<evidence type="ECO:0000256" key="5">
    <source>
        <dbReference type="ARBA" id="ARBA00023163"/>
    </source>
</evidence>
<protein>
    <recommendedName>
        <fullName evidence="8">Zn(2)-C6 fungal-type domain-containing protein</fullName>
    </recommendedName>
</protein>
<dbReference type="PROSITE" id="PS50048">
    <property type="entry name" value="ZN2_CY6_FUNGAL_2"/>
    <property type="match status" value="1"/>
</dbReference>
<feature type="compositionally biased region" description="Low complexity" evidence="7">
    <location>
        <begin position="225"/>
        <end position="240"/>
    </location>
</feature>
<name>A0A9W4RRU4_9PEZI</name>
<feature type="domain" description="Zn(2)-C6 fungal-type" evidence="8">
    <location>
        <begin position="134"/>
        <end position="166"/>
    </location>
</feature>
<keyword evidence="4" id="KW-0238">DNA-binding</keyword>